<dbReference type="Proteomes" id="UP001162483">
    <property type="component" value="Unassembled WGS sequence"/>
</dbReference>
<comment type="similarity">
    <text evidence="3">Belongs to the claudin family.</text>
</comment>
<gene>
    <name evidence="13" type="ORF">SPARVUS_LOCUS6029313</name>
</gene>
<feature type="transmembrane region" description="Helical" evidence="11">
    <location>
        <begin position="111"/>
        <end position="135"/>
    </location>
</feature>
<feature type="chain" id="PRO_5046575082" description="Claudin-23" evidence="12">
    <location>
        <begin position="22"/>
        <end position="293"/>
    </location>
</feature>
<evidence type="ECO:0000256" key="10">
    <source>
        <dbReference type="SAM" id="MobiDB-lite"/>
    </source>
</evidence>
<evidence type="ECO:0000256" key="7">
    <source>
        <dbReference type="ARBA" id="ARBA00022949"/>
    </source>
</evidence>
<keyword evidence="5" id="KW-1003">Cell membrane</keyword>
<comment type="subcellular location">
    <subcellularLocation>
        <location evidence="1">Cell junction</location>
        <location evidence="1">Tight junction</location>
    </subcellularLocation>
    <subcellularLocation>
        <location evidence="2">Cell membrane</location>
        <topology evidence="2">Multi-pass membrane protein</topology>
    </subcellularLocation>
</comment>
<dbReference type="InterPro" id="IPR004031">
    <property type="entry name" value="PMP22/EMP/MP20/Claudin"/>
</dbReference>
<evidence type="ECO:0000256" key="8">
    <source>
        <dbReference type="ARBA" id="ARBA00022989"/>
    </source>
</evidence>
<comment type="caution">
    <text evidence="13">The sequence shown here is derived from an EMBL/GenBank/DDBJ whole genome shotgun (WGS) entry which is preliminary data.</text>
</comment>
<dbReference type="EMBL" id="CATNWA010013456">
    <property type="protein sequence ID" value="CAI9565196.1"/>
    <property type="molecule type" value="Genomic_DNA"/>
</dbReference>
<organism evidence="13 14">
    <name type="scientific">Staurois parvus</name>
    <dbReference type="NCBI Taxonomy" id="386267"/>
    <lineage>
        <taxon>Eukaryota</taxon>
        <taxon>Metazoa</taxon>
        <taxon>Chordata</taxon>
        <taxon>Craniata</taxon>
        <taxon>Vertebrata</taxon>
        <taxon>Euteleostomi</taxon>
        <taxon>Amphibia</taxon>
        <taxon>Batrachia</taxon>
        <taxon>Anura</taxon>
        <taxon>Neobatrachia</taxon>
        <taxon>Ranoidea</taxon>
        <taxon>Ranidae</taxon>
        <taxon>Staurois</taxon>
    </lineage>
</organism>
<feature type="transmembrane region" description="Helical" evidence="11">
    <location>
        <begin position="155"/>
        <end position="182"/>
    </location>
</feature>
<evidence type="ECO:0000256" key="6">
    <source>
        <dbReference type="ARBA" id="ARBA00022692"/>
    </source>
</evidence>
<evidence type="ECO:0000256" key="5">
    <source>
        <dbReference type="ARBA" id="ARBA00022475"/>
    </source>
</evidence>
<keyword evidence="9 11" id="KW-0472">Membrane</keyword>
<evidence type="ECO:0000313" key="14">
    <source>
        <dbReference type="Proteomes" id="UP001162483"/>
    </source>
</evidence>
<protein>
    <recommendedName>
        <fullName evidence="15">Claudin-23</fullName>
    </recommendedName>
</protein>
<keyword evidence="8 11" id="KW-1133">Transmembrane helix</keyword>
<sequence>MRTPAAMIVGMVLAPCGLVLTLTSTVAPDWRTLAKLPNLASDIQYIQGIWDICQVSTINQNIQCGQSNTEYFSVQVVQVARGMMIASLIVAGIGIALASWGVRCWEDVPNFLMSGCSGIVIFISGLLSLIPISWYNNIIYNLVSTDTATSPPTIYVGYSLVLGYLGSCLELIGGFSLMLCFVPPCKKCFKGKGKPTASMYYSKKQMSNKNGNPSQVYSIQSRYTQEEDNPKQVGYSIQNDSYRHDPGSRKATSVISSPRSYTNPMDVTAGEHHRSYSRPGSHLSSLPCDSDLL</sequence>
<evidence type="ECO:0008006" key="15">
    <source>
        <dbReference type="Google" id="ProtNLM"/>
    </source>
</evidence>
<dbReference type="InterPro" id="IPR006187">
    <property type="entry name" value="Claudin"/>
</dbReference>
<keyword evidence="6 11" id="KW-0812">Transmembrane</keyword>
<feature type="signal peptide" evidence="12">
    <location>
        <begin position="1"/>
        <end position="21"/>
    </location>
</feature>
<evidence type="ECO:0000256" key="12">
    <source>
        <dbReference type="SAM" id="SignalP"/>
    </source>
</evidence>
<keyword evidence="7" id="KW-0965">Cell junction</keyword>
<evidence type="ECO:0000313" key="13">
    <source>
        <dbReference type="EMBL" id="CAI9565196.1"/>
    </source>
</evidence>
<dbReference type="PRINTS" id="PR01077">
    <property type="entry name" value="CLAUDIN"/>
</dbReference>
<dbReference type="Pfam" id="PF00822">
    <property type="entry name" value="PMP22_Claudin"/>
    <property type="match status" value="1"/>
</dbReference>
<feature type="transmembrane region" description="Helical" evidence="11">
    <location>
        <begin position="79"/>
        <end position="99"/>
    </location>
</feature>
<evidence type="ECO:0000256" key="1">
    <source>
        <dbReference type="ARBA" id="ARBA00004435"/>
    </source>
</evidence>
<dbReference type="PANTHER" id="PTHR12002">
    <property type="entry name" value="CLAUDIN"/>
    <property type="match status" value="1"/>
</dbReference>
<evidence type="ECO:0000256" key="9">
    <source>
        <dbReference type="ARBA" id="ARBA00023136"/>
    </source>
</evidence>
<keyword evidence="12" id="KW-0732">Signal</keyword>
<dbReference type="Gene3D" id="1.20.140.150">
    <property type="match status" value="1"/>
</dbReference>
<evidence type="ECO:0000256" key="2">
    <source>
        <dbReference type="ARBA" id="ARBA00004651"/>
    </source>
</evidence>
<name>A0ABN9CY97_9NEOB</name>
<keyword evidence="14" id="KW-1185">Reference proteome</keyword>
<feature type="region of interest" description="Disordered" evidence="10">
    <location>
        <begin position="235"/>
        <end position="293"/>
    </location>
</feature>
<proteinExistence type="inferred from homology"/>
<accession>A0ABN9CY97</accession>
<evidence type="ECO:0000256" key="4">
    <source>
        <dbReference type="ARBA" id="ARBA00022427"/>
    </source>
</evidence>
<feature type="compositionally biased region" description="Polar residues" evidence="10">
    <location>
        <begin position="250"/>
        <end position="265"/>
    </location>
</feature>
<evidence type="ECO:0000256" key="11">
    <source>
        <dbReference type="SAM" id="Phobius"/>
    </source>
</evidence>
<evidence type="ECO:0000256" key="3">
    <source>
        <dbReference type="ARBA" id="ARBA00008295"/>
    </source>
</evidence>
<keyword evidence="4" id="KW-0796">Tight junction</keyword>
<reference evidence="13" key="1">
    <citation type="submission" date="2023-05" db="EMBL/GenBank/DDBJ databases">
        <authorList>
            <person name="Stuckert A."/>
        </authorList>
    </citation>
    <scope>NUCLEOTIDE SEQUENCE</scope>
</reference>